<dbReference type="PANTHER" id="PTHR30121">
    <property type="entry name" value="UNCHARACTERIZED PROTEIN YJGR-RELATED"/>
    <property type="match status" value="1"/>
</dbReference>
<dbReference type="AlphaFoldDB" id="A0A4R5LUE0"/>
<reference evidence="2 3" key="1">
    <citation type="submission" date="2019-03" db="EMBL/GenBank/DDBJ databases">
        <title>Seongchinamella monodicae gen. nov., sp. nov., a novel member of the Gammaproteobacteria isolated from a tidal mudflat of beach.</title>
        <authorList>
            <person name="Yang H.G."/>
            <person name="Kang J.W."/>
            <person name="Lee S.D."/>
        </authorList>
    </citation>
    <scope>NUCLEOTIDE SEQUENCE [LARGE SCALE GENOMIC DNA]</scope>
    <source>
        <strain evidence="2 3">GH4-78</strain>
    </source>
</reference>
<evidence type="ECO:0000256" key="1">
    <source>
        <dbReference type="SAM" id="MobiDB-lite"/>
    </source>
</evidence>
<dbReference type="Pfam" id="PF11130">
    <property type="entry name" value="TraC_F_IV"/>
    <property type="match status" value="1"/>
</dbReference>
<sequence length="908" mass="102222">MTNSKFLDPSDAPPLTSESVEKQYHRPSSFTDLLPWMEYLPEIKAFLLEDGVSLGALFEVQPVGCEARTPAFMTQLRDAIQTAINEAIPERDDAPWVLQIYVQDEPKLTQFDTLLARYPSLKVRASEYSQHYQSVMTKHLQAISRPGGLFDDTTVTGSRWQGQQRRIRVVLYRRLKSNGNTPAAIEVEEALNDVATKWITSLAAAGITAQRANGQAFYQWLLSWFNPNPPLAEGNSEALLQLAPYPGDDNLPFGYDFAEQLALSMPRSDQATASWIFDSMPHTVVSIQSLRRAPDIGHFTAERQAGDQEFSLFDRLPEHTIMAITLTLKAQDTTRNHIAQIKRASVGDSAEASITREDAEQVEREMAQGNKLYPVSMAFYVRGNNQKALRGNLNRLHALLLPNGLQPITQEADLLSLDSYIRNLPMAYDADLDKSRRRSRLVFSRHIANLLPFYGRSRGTGHPGLVFYNRGAEPLVFDPLHQDDRKKNAHMLILGPTGAGKSALLVYLLQQMMARHRPRIFIIEAGASFSLLGQHFAHHGLSVNQITLNPNVDVSLPPFAAALRLLDRGHAFNPLDVDESTLEAILGNDDEVEEEGGGRDILGEMEIAARIMITGGEDREDARLTRADRLLIRNAIFLAARTVKETDRSQVITQDVVNAFQTIATNTELPEHRRNRALEMGDGMALFCSGLAGHFFNRPGQSWPEADVTILEMGMLAREGYEDQLTVAYLSMMGHINDLVERHQHDDRPTLVVTDEGHIITTNPLLARYVVKITKMWRKLGAWFWIATQNLEDFPDASRKMLNMMEWWLCLVMPKEEVEQIARFKDLNDEQRNLLLSARKEPGKYVEGVVLADKVEALFRNVPPALSLALAMTEKHEKAERAAIMREKNCSELEAVYEIAKRIEQSRA</sequence>
<dbReference type="RefSeq" id="WP_133209125.1">
    <property type="nucleotide sequence ID" value="NZ_SMSE01000001.1"/>
</dbReference>
<comment type="caution">
    <text evidence="2">The sequence shown here is derived from an EMBL/GenBank/DDBJ whole genome shotgun (WGS) entry which is preliminary data.</text>
</comment>
<dbReference type="InterPro" id="IPR022303">
    <property type="entry name" value="Conjug_Trfer_ATPase"/>
</dbReference>
<keyword evidence="3" id="KW-1185">Reference proteome</keyword>
<dbReference type="Proteomes" id="UP000295554">
    <property type="component" value="Unassembled WGS sequence"/>
</dbReference>
<dbReference type="InterPro" id="IPR025955">
    <property type="entry name" value="TraC/Conjuga_ATPase"/>
</dbReference>
<accession>A0A4R5LUE0</accession>
<dbReference type="SUPFAM" id="SSF52540">
    <property type="entry name" value="P-loop containing nucleoside triphosphate hydrolases"/>
    <property type="match status" value="1"/>
</dbReference>
<dbReference type="NCBIfam" id="TIGR03744">
    <property type="entry name" value="traC_PFL_4706"/>
    <property type="match status" value="1"/>
</dbReference>
<organism evidence="2 3">
    <name type="scientific">Seongchinamella unica</name>
    <dbReference type="NCBI Taxonomy" id="2547392"/>
    <lineage>
        <taxon>Bacteria</taxon>
        <taxon>Pseudomonadati</taxon>
        <taxon>Pseudomonadota</taxon>
        <taxon>Gammaproteobacteria</taxon>
        <taxon>Cellvibrionales</taxon>
        <taxon>Halieaceae</taxon>
        <taxon>Seongchinamella</taxon>
    </lineage>
</organism>
<dbReference type="InterPro" id="IPR051162">
    <property type="entry name" value="T4SS_component"/>
</dbReference>
<evidence type="ECO:0000313" key="2">
    <source>
        <dbReference type="EMBL" id="TDG14962.1"/>
    </source>
</evidence>
<dbReference type="EMBL" id="SMSE01000001">
    <property type="protein sequence ID" value="TDG14962.1"/>
    <property type="molecule type" value="Genomic_DNA"/>
</dbReference>
<dbReference type="Gene3D" id="3.40.50.300">
    <property type="entry name" value="P-loop containing nucleotide triphosphate hydrolases"/>
    <property type="match status" value="2"/>
</dbReference>
<proteinExistence type="predicted"/>
<evidence type="ECO:0000313" key="3">
    <source>
        <dbReference type="Proteomes" id="UP000295554"/>
    </source>
</evidence>
<protein>
    <submittedName>
        <fullName evidence="2">Conjugative transfer ATPase</fullName>
    </submittedName>
</protein>
<dbReference type="PANTHER" id="PTHR30121:SF6">
    <property type="entry name" value="SLR6007 PROTEIN"/>
    <property type="match status" value="1"/>
</dbReference>
<dbReference type="InterPro" id="IPR027417">
    <property type="entry name" value="P-loop_NTPase"/>
</dbReference>
<name>A0A4R5LUE0_9GAMM</name>
<dbReference type="OrthoDB" id="5555485at2"/>
<feature type="region of interest" description="Disordered" evidence="1">
    <location>
        <begin position="1"/>
        <end position="21"/>
    </location>
</feature>
<gene>
    <name evidence="2" type="ORF">E2F43_01590</name>
</gene>